<protein>
    <recommendedName>
        <fullName evidence="3">HTH luxR-type domain-containing protein</fullName>
    </recommendedName>
</protein>
<name>A0A0K9FG10_9BACI</name>
<dbReference type="PATRIC" id="fig|582475.4.peg.197"/>
<evidence type="ECO:0008006" key="3">
    <source>
        <dbReference type="Google" id="ProtNLM"/>
    </source>
</evidence>
<dbReference type="AlphaFoldDB" id="A0A0K9FG10"/>
<sequence>MKKYHDNLCKYMRMKDELDSLTAAASTAQYGIEATMPKAVGGTSDPVHAHVQIRASREVRINKIKDELLMVQNLTDKVTGDIEQEVLYWLLEGMPFRWIGAKLSMSHTSVQRVRERVIDMMMK</sequence>
<reference evidence="2" key="1">
    <citation type="submission" date="2015-07" db="EMBL/GenBank/DDBJ databases">
        <authorList>
            <consortium name="Consortium for Microbial Forensics and Genomics (microFORGE)"/>
            <person name="Knight B.M."/>
            <person name="Roberts D.P."/>
            <person name="Lin D."/>
            <person name="Hari K."/>
            <person name="Fletcher J."/>
            <person name="Melcher U."/>
            <person name="Blagden T."/>
            <person name="Winegar R.A."/>
        </authorList>
    </citation>
    <scope>NUCLEOTIDE SEQUENCE [LARGE SCALE GENOMIC DNA]</scope>
    <source>
        <strain evidence="2">DSM 23493</strain>
    </source>
</reference>
<organism evidence="1 2">
    <name type="scientific">Lysinibacillus xylanilyticus</name>
    <dbReference type="NCBI Taxonomy" id="582475"/>
    <lineage>
        <taxon>Bacteria</taxon>
        <taxon>Bacillati</taxon>
        <taxon>Bacillota</taxon>
        <taxon>Bacilli</taxon>
        <taxon>Bacillales</taxon>
        <taxon>Bacillaceae</taxon>
        <taxon>Lysinibacillus</taxon>
    </lineage>
</organism>
<proteinExistence type="predicted"/>
<comment type="caution">
    <text evidence="1">The sequence shown here is derived from an EMBL/GenBank/DDBJ whole genome shotgun (WGS) entry which is preliminary data.</text>
</comment>
<accession>A0A0K9FG10</accession>
<dbReference type="EMBL" id="LFXJ01000005">
    <property type="protein sequence ID" value="KMY33182.1"/>
    <property type="molecule type" value="Genomic_DNA"/>
</dbReference>
<evidence type="ECO:0000313" key="1">
    <source>
        <dbReference type="EMBL" id="KMY33182.1"/>
    </source>
</evidence>
<evidence type="ECO:0000313" key="2">
    <source>
        <dbReference type="Proteomes" id="UP000037326"/>
    </source>
</evidence>
<dbReference type="Proteomes" id="UP000037326">
    <property type="component" value="Unassembled WGS sequence"/>
</dbReference>
<gene>
    <name evidence="1" type="ORF">ACZ11_03945</name>
</gene>